<dbReference type="EC" id="3.1.1.-" evidence="5"/>
<dbReference type="Pfam" id="PF00135">
    <property type="entry name" value="COesterase"/>
    <property type="match status" value="1"/>
</dbReference>
<dbReference type="Proteomes" id="UP001367676">
    <property type="component" value="Unassembled WGS sequence"/>
</dbReference>
<dbReference type="InterPro" id="IPR002018">
    <property type="entry name" value="CarbesteraseB"/>
</dbReference>
<evidence type="ECO:0000259" key="6">
    <source>
        <dbReference type="Pfam" id="PF00135"/>
    </source>
</evidence>
<reference evidence="7 8" key="1">
    <citation type="submission" date="2024-03" db="EMBL/GenBank/DDBJ databases">
        <title>Adaptation during the transition from Ophiocordyceps entomopathogen to insect associate is accompanied by gene loss and intensified selection.</title>
        <authorList>
            <person name="Ward C.M."/>
            <person name="Onetto C.A."/>
            <person name="Borneman A.R."/>
        </authorList>
    </citation>
    <scope>NUCLEOTIDE SEQUENCE [LARGE SCALE GENOMIC DNA]</scope>
    <source>
        <strain evidence="7">AWRI1</strain>
        <tissue evidence="7">Single Adult Female</tissue>
    </source>
</reference>
<dbReference type="InterPro" id="IPR019826">
    <property type="entry name" value="Carboxylesterase_B_AS"/>
</dbReference>
<evidence type="ECO:0000256" key="3">
    <source>
        <dbReference type="ARBA" id="ARBA00022801"/>
    </source>
</evidence>
<gene>
    <name evidence="7" type="ORF">V9T40_008055</name>
</gene>
<evidence type="ECO:0000256" key="4">
    <source>
        <dbReference type="ARBA" id="ARBA00023180"/>
    </source>
</evidence>
<dbReference type="SUPFAM" id="SSF53474">
    <property type="entry name" value="alpha/beta-Hydrolases"/>
    <property type="match status" value="1"/>
</dbReference>
<name>A0AAN9Y7Z3_9HEMI</name>
<dbReference type="EMBL" id="JBBCAQ010000008">
    <property type="protein sequence ID" value="KAK7602466.1"/>
    <property type="molecule type" value="Genomic_DNA"/>
</dbReference>
<dbReference type="GO" id="GO:0052689">
    <property type="term" value="F:carboxylic ester hydrolase activity"/>
    <property type="evidence" value="ECO:0007669"/>
    <property type="project" value="UniProtKB-KW"/>
</dbReference>
<keyword evidence="8" id="KW-1185">Reference proteome</keyword>
<proteinExistence type="inferred from homology"/>
<evidence type="ECO:0000256" key="5">
    <source>
        <dbReference type="RuleBase" id="RU361235"/>
    </source>
</evidence>
<dbReference type="AlphaFoldDB" id="A0AAN9Y7Z3"/>
<comment type="similarity">
    <text evidence="1 5">Belongs to the type-B carboxylesterase/lipase family.</text>
</comment>
<dbReference type="Gene3D" id="3.40.50.1820">
    <property type="entry name" value="alpha/beta hydrolase"/>
    <property type="match status" value="1"/>
</dbReference>
<evidence type="ECO:0000313" key="7">
    <source>
        <dbReference type="EMBL" id="KAK7602466.1"/>
    </source>
</evidence>
<dbReference type="InterPro" id="IPR029058">
    <property type="entry name" value="AB_hydrolase_fold"/>
</dbReference>
<evidence type="ECO:0000313" key="8">
    <source>
        <dbReference type="Proteomes" id="UP001367676"/>
    </source>
</evidence>
<dbReference type="PANTHER" id="PTHR43142:SF1">
    <property type="entry name" value="CARBOXYLIC ESTER HYDROLASE"/>
    <property type="match status" value="1"/>
</dbReference>
<organism evidence="7 8">
    <name type="scientific">Parthenolecanium corni</name>
    <dbReference type="NCBI Taxonomy" id="536013"/>
    <lineage>
        <taxon>Eukaryota</taxon>
        <taxon>Metazoa</taxon>
        <taxon>Ecdysozoa</taxon>
        <taxon>Arthropoda</taxon>
        <taxon>Hexapoda</taxon>
        <taxon>Insecta</taxon>
        <taxon>Pterygota</taxon>
        <taxon>Neoptera</taxon>
        <taxon>Paraneoptera</taxon>
        <taxon>Hemiptera</taxon>
        <taxon>Sternorrhyncha</taxon>
        <taxon>Coccoidea</taxon>
        <taxon>Coccidae</taxon>
        <taxon>Parthenolecanium</taxon>
    </lineage>
</organism>
<dbReference type="PANTHER" id="PTHR43142">
    <property type="entry name" value="CARBOXYLIC ESTER HYDROLASE"/>
    <property type="match status" value="1"/>
</dbReference>
<dbReference type="PROSITE" id="PS00122">
    <property type="entry name" value="CARBOXYLESTERASE_B_1"/>
    <property type="match status" value="1"/>
</dbReference>
<comment type="caution">
    <text evidence="7">The sequence shown here is derived from an EMBL/GenBank/DDBJ whole genome shotgun (WGS) entry which is preliminary data.</text>
</comment>
<keyword evidence="3 5" id="KW-0378">Hydrolase</keyword>
<keyword evidence="4" id="KW-0325">Glycoprotein</keyword>
<evidence type="ECO:0000256" key="1">
    <source>
        <dbReference type="ARBA" id="ARBA00005964"/>
    </source>
</evidence>
<feature type="domain" description="Carboxylesterase type B" evidence="6">
    <location>
        <begin position="70"/>
        <end position="486"/>
    </location>
</feature>
<protein>
    <recommendedName>
        <fullName evidence="5">Carboxylic ester hydrolase</fullName>
        <ecNumber evidence="5">3.1.1.-</ecNumber>
    </recommendedName>
</protein>
<accession>A0AAN9Y7Z3</accession>
<keyword evidence="2" id="KW-0719">Serine esterase</keyword>
<evidence type="ECO:0000256" key="2">
    <source>
        <dbReference type="ARBA" id="ARBA00022487"/>
    </source>
</evidence>
<sequence length="508" mass="57791">MGGVPKFCGHDPPIVALVVLGMIVGESSFREGKHSQGYRLAGTPDIFYTMSSSVAIRSTQIEICFLNQLDPNDKLPVIVWIHGGEFEIGGGSTYEPYYFLDKRLVLITFNYRLNVLGFMHLDDEFLSGNYGMKDQVMVLRWVQKYIYLFGGNKEKVTLAGSSAGAVSVNWHMYSPQSSGLFHQAICQSGTAKSIWAQIPRHVAQKRANAIATMAGCVFQSIKENVECLRQVPAEDLVRISKSLRIWKDNPLTFGVVVESPTSDEPFVTTSPWTSTVSFTTEKPLMIGFTSDEGGLTVNGLLEDQGKALEELGENYKRLFPVLMTYQFNMGLISEEAVLKVTEKIRERYFKQEKIGKSTFTQIKEMLADSQVIYDTVQTLEKYKSPKYFYIYSHRNKHTFAELESNFLDTSGPVHSDDLISLFKLQNIFPDAEELDEADMKVSELMINLWTNFITKGDPNLETSSEPKWNPVNNDELYFYKIDVNPTFEKLDWEKSNFYEDLEWHSKTN</sequence>